<organism evidence="1 2">
    <name type="scientific">Chaenocephalus aceratus</name>
    <name type="common">Blackfin icefish</name>
    <name type="synonym">Chaenichthys aceratus</name>
    <dbReference type="NCBI Taxonomy" id="36190"/>
    <lineage>
        <taxon>Eukaryota</taxon>
        <taxon>Metazoa</taxon>
        <taxon>Chordata</taxon>
        <taxon>Craniata</taxon>
        <taxon>Vertebrata</taxon>
        <taxon>Euteleostomi</taxon>
        <taxon>Actinopterygii</taxon>
        <taxon>Neopterygii</taxon>
        <taxon>Teleostei</taxon>
        <taxon>Neoteleostei</taxon>
        <taxon>Acanthomorphata</taxon>
        <taxon>Eupercaria</taxon>
        <taxon>Perciformes</taxon>
        <taxon>Notothenioidei</taxon>
        <taxon>Channichthyidae</taxon>
        <taxon>Chaenocephalus</taxon>
    </lineage>
</organism>
<evidence type="ECO:0000313" key="1">
    <source>
        <dbReference type="EMBL" id="KAI4823655.1"/>
    </source>
</evidence>
<accession>A0ACB9X9Y5</accession>
<protein>
    <submittedName>
        <fullName evidence="1">Uncharacterized protein</fullName>
    </submittedName>
</protein>
<comment type="caution">
    <text evidence="1">The sequence shown here is derived from an EMBL/GenBank/DDBJ whole genome shotgun (WGS) entry which is preliminary data.</text>
</comment>
<keyword evidence="2" id="KW-1185">Reference proteome</keyword>
<reference evidence="1" key="1">
    <citation type="submission" date="2022-05" db="EMBL/GenBank/DDBJ databases">
        <title>Chromosome-level genome of Chaenocephalus aceratus.</title>
        <authorList>
            <person name="Park H."/>
        </authorList>
    </citation>
    <scope>NUCLEOTIDE SEQUENCE</scope>
    <source>
        <strain evidence="1">KU_202001</strain>
    </source>
</reference>
<dbReference type="Proteomes" id="UP001057452">
    <property type="component" value="Chromosome 7"/>
</dbReference>
<gene>
    <name evidence="1" type="ORF">KUCAC02_012233</name>
</gene>
<sequence>MRYDARSVCCPRNTLMHIKSQCVVAMPISGRVQRGLQKDTGCAAFLAPGLCCHPKEYPTTDGQCCPMCSEGTIVQRDCTSRSGTRCSRCKNGTFMNQPNGMDKCFTCTSCDSGHGLFALHVCSDTTDTVCEVIDGYFCKDVDATGCSAAQTHTHCAPGERIKEPGTSREDTQCEPCPPGFFSEHGVNCTDWTTCSGTQATLKEGSGITDVVCGDSSRNHDMSILSGSLVVALVVALLVAIGIKVKKNEQTP</sequence>
<name>A0ACB9X9Y5_CHAAC</name>
<evidence type="ECO:0000313" key="2">
    <source>
        <dbReference type="Proteomes" id="UP001057452"/>
    </source>
</evidence>
<proteinExistence type="predicted"/>
<dbReference type="EMBL" id="CM043791">
    <property type="protein sequence ID" value="KAI4823655.1"/>
    <property type="molecule type" value="Genomic_DNA"/>
</dbReference>